<evidence type="ECO:0000256" key="1">
    <source>
        <dbReference type="ARBA" id="ARBA00001938"/>
    </source>
</evidence>
<accession>A0A291Q3W5</accession>
<dbReference type="InterPro" id="IPR001078">
    <property type="entry name" value="2-oxoacid_DH_actylTfrase"/>
</dbReference>
<evidence type="ECO:0000313" key="5">
    <source>
        <dbReference type="EMBL" id="ATL26213.1"/>
    </source>
</evidence>
<dbReference type="PANTHER" id="PTHR43178:SF5">
    <property type="entry name" value="LIPOAMIDE ACYLTRANSFERASE COMPONENT OF BRANCHED-CHAIN ALPHA-KETO ACID DEHYDROGENASE COMPLEX, MITOCHONDRIAL"/>
    <property type="match status" value="1"/>
</dbReference>
<dbReference type="GO" id="GO:0031405">
    <property type="term" value="F:lipoic acid binding"/>
    <property type="evidence" value="ECO:0007669"/>
    <property type="project" value="TreeGrafter"/>
</dbReference>
<keyword evidence="3 5" id="KW-0012">Acyltransferase</keyword>
<dbReference type="AlphaFoldDB" id="A0A291Q3W5"/>
<dbReference type="InterPro" id="IPR023213">
    <property type="entry name" value="CAT-like_dom_sf"/>
</dbReference>
<evidence type="ECO:0000313" key="6">
    <source>
        <dbReference type="Proteomes" id="UP000221011"/>
    </source>
</evidence>
<dbReference type="RefSeq" id="WP_234362625.1">
    <property type="nucleotide sequence ID" value="NZ_CP022685.1"/>
</dbReference>
<dbReference type="GO" id="GO:0004742">
    <property type="term" value="F:dihydrolipoyllysine-residue acetyltransferase activity"/>
    <property type="evidence" value="ECO:0007669"/>
    <property type="project" value="UniProtKB-EC"/>
</dbReference>
<dbReference type="EMBL" id="CP022685">
    <property type="protein sequence ID" value="ATL26213.1"/>
    <property type="molecule type" value="Genomic_DNA"/>
</dbReference>
<dbReference type="PANTHER" id="PTHR43178">
    <property type="entry name" value="DIHYDROLIPOAMIDE ACETYLTRANSFERASE COMPONENT OF PYRUVATE DEHYDROGENASE COMPLEX"/>
    <property type="match status" value="1"/>
</dbReference>
<dbReference type="SUPFAM" id="SSF52777">
    <property type="entry name" value="CoA-dependent acyltransferases"/>
    <property type="match status" value="1"/>
</dbReference>
<evidence type="ECO:0000259" key="4">
    <source>
        <dbReference type="Pfam" id="PF00198"/>
    </source>
</evidence>
<dbReference type="EC" id="2.3.1.12" evidence="5"/>
<name>A0A291Q3W5_9ACTN</name>
<reference evidence="5 6" key="1">
    <citation type="submission" date="2017-08" db="EMBL/GenBank/DDBJ databases">
        <title>Complete Genome Sequence of Streptomyces formicae KY5, the formicamycin producer.</title>
        <authorList>
            <person name="Holmes N.A."/>
            <person name="Devine R."/>
            <person name="Qin Z."/>
            <person name="Seipke R.F."/>
            <person name="Wilkinson B."/>
            <person name="Hutchings M.I."/>
        </authorList>
    </citation>
    <scope>NUCLEOTIDE SEQUENCE [LARGE SCALE GENOMIC DNA]</scope>
    <source>
        <strain evidence="5 6">KY5</strain>
    </source>
</reference>
<dbReference type="Proteomes" id="UP000221011">
    <property type="component" value="Chromosome"/>
</dbReference>
<dbReference type="Pfam" id="PF00198">
    <property type="entry name" value="2-oxoacid_dh"/>
    <property type="match status" value="1"/>
</dbReference>
<comment type="cofactor">
    <cofactor evidence="1">
        <name>(R)-lipoate</name>
        <dbReference type="ChEBI" id="CHEBI:83088"/>
    </cofactor>
</comment>
<proteinExistence type="predicted"/>
<protein>
    <submittedName>
        <fullName evidence="5">Dihydrolipoamide acetyltransferase component of pyruvate dehydrogenase complex</fullName>
        <ecNumber evidence="5">2.3.1.12</ecNumber>
    </submittedName>
</protein>
<organism evidence="5 6">
    <name type="scientific">Streptomyces formicae</name>
    <dbReference type="NCBI Taxonomy" id="1616117"/>
    <lineage>
        <taxon>Bacteria</taxon>
        <taxon>Bacillati</taxon>
        <taxon>Actinomycetota</taxon>
        <taxon>Actinomycetes</taxon>
        <taxon>Kitasatosporales</taxon>
        <taxon>Streptomycetaceae</taxon>
        <taxon>Streptomyces</taxon>
    </lineage>
</organism>
<sequence length="262" mass="28331">MNTPNVRPSPPARERLHTLYFLAGIRSFSPVHLDTDVEMDGVLAHRAATATEAGRYSVVTYVLHTAARVLKEHPHANAALHGRFRPRVAEYASVNGKLALDATLAGRRVVLSTVFPGLERADLDEIQRQVNHYRDADADTMPEFAGVRALHKVPRWLGGRLFRRTVGPLSARAERLGTFSVSSLGHRPVDGFHSVGGTTVTLGVGRIADRPVVRDGAVVVAPVMRLSLTFDHRVIDGAEAADVLGEIKDGLEGYKPTGGEGS</sequence>
<dbReference type="KEGG" id="sfk:KY5_1195"/>
<keyword evidence="5" id="KW-0670">Pyruvate</keyword>
<gene>
    <name evidence="5" type="ORF">KY5_1195</name>
</gene>
<keyword evidence="6" id="KW-1185">Reference proteome</keyword>
<dbReference type="GO" id="GO:0005737">
    <property type="term" value="C:cytoplasm"/>
    <property type="evidence" value="ECO:0007669"/>
    <property type="project" value="TreeGrafter"/>
</dbReference>
<evidence type="ECO:0000256" key="2">
    <source>
        <dbReference type="ARBA" id="ARBA00022679"/>
    </source>
</evidence>
<dbReference type="Gene3D" id="3.30.559.10">
    <property type="entry name" value="Chloramphenicol acetyltransferase-like domain"/>
    <property type="match status" value="1"/>
</dbReference>
<evidence type="ECO:0000256" key="3">
    <source>
        <dbReference type="ARBA" id="ARBA00023315"/>
    </source>
</evidence>
<feature type="domain" description="2-oxoacid dehydrogenase acyltransferase catalytic" evidence="4">
    <location>
        <begin position="177"/>
        <end position="253"/>
    </location>
</feature>
<dbReference type="InterPro" id="IPR050743">
    <property type="entry name" value="2-oxoacid_DH_E2_comp"/>
</dbReference>
<keyword evidence="2 5" id="KW-0808">Transferase</keyword>